<dbReference type="Pfam" id="PF17120">
    <property type="entry name" value="zf-RING_16"/>
    <property type="match status" value="1"/>
</dbReference>
<dbReference type="PROSITE" id="PS50294">
    <property type="entry name" value="WD_REPEATS_REGION"/>
    <property type="match status" value="1"/>
</dbReference>
<protein>
    <recommendedName>
        <fullName evidence="5">WDR59/RTC1-like RING zinc finger domain-containing protein</fullName>
    </recommendedName>
</protein>
<dbReference type="GO" id="GO:0034198">
    <property type="term" value="P:cellular response to amino acid starvation"/>
    <property type="evidence" value="ECO:0007669"/>
    <property type="project" value="TreeGrafter"/>
</dbReference>
<feature type="region of interest" description="Disordered" evidence="4">
    <location>
        <begin position="1"/>
        <end position="32"/>
    </location>
</feature>
<dbReference type="InterPro" id="IPR015943">
    <property type="entry name" value="WD40/YVTN_repeat-like_dom_sf"/>
</dbReference>
<feature type="region of interest" description="Disordered" evidence="4">
    <location>
        <begin position="1152"/>
        <end position="1173"/>
    </location>
</feature>
<accession>A0A0B7NCU3</accession>
<keyword evidence="1 3" id="KW-0853">WD repeat</keyword>
<dbReference type="InterPro" id="IPR001680">
    <property type="entry name" value="WD40_rpt"/>
</dbReference>
<evidence type="ECO:0000313" key="7">
    <source>
        <dbReference type="Proteomes" id="UP000054107"/>
    </source>
</evidence>
<keyword evidence="7" id="KW-1185">Reference proteome</keyword>
<evidence type="ECO:0000256" key="3">
    <source>
        <dbReference type="PROSITE-ProRule" id="PRU00221"/>
    </source>
</evidence>
<evidence type="ECO:0000313" key="6">
    <source>
        <dbReference type="EMBL" id="CEP16351.1"/>
    </source>
</evidence>
<feature type="compositionally biased region" description="Basic and acidic residues" evidence="4">
    <location>
        <begin position="765"/>
        <end position="786"/>
    </location>
</feature>
<dbReference type="GO" id="GO:0005774">
    <property type="term" value="C:vacuolar membrane"/>
    <property type="evidence" value="ECO:0007669"/>
    <property type="project" value="TreeGrafter"/>
</dbReference>
<dbReference type="SUPFAM" id="SSF50978">
    <property type="entry name" value="WD40 repeat-like"/>
    <property type="match status" value="1"/>
</dbReference>
<proteinExistence type="predicted"/>
<sequence>MSHVNSTFPDDTVLKRRKSDSSLLNNSQDTPAKVQQLRKRNSQMSHQFNKSVSITMAERQLARAALKKDDNPQEDTFYRALEIKFHHSVGSMSISPACRDVVLAGRQGLVVIDLEDPWLIPRILPHMSKWEVADVQWSPHIARESWVASTSNQKLLVWNLNHSGAGAIEHVFHAHARAISDINWSPHQPDLLATCSVDTYVHLWDLREPHIRSRDQDDDRKMRPSCSFTPWNAAATQVKFNRKSEYLIASAHDKDVKIWDLRKGAVPVTSITAHSKKIYGIDWSRQNDHDIVTCSLDKLVKFWNIHNPEEEEEVIVTDTPIWRARNTPFGNGVLIMPQRTDSKLTLYNRACAETPVHAFDGHQDTVKEFVWRWKGDSNGATGDDREFQLVTWSKDQNLRLWPVPEEIMKLVGHEPSSTKTKLSAPSIAVGRNNAVNSHSFQQEPIEKYAGDIRSSFSSATPIRLTPNSNASTMTPYRSTIVNNGISSGYEQSNAYREQKYSAINPLLWMQNVKTVGPTGGEMRRDATAENTYQSVAEEMSSVLNKYLSVGVKTEKINAASRTCTISLHGPWSDTGDALLRITIRFSPQYPDNSPPEFDIQKNSMISIYYRAHMTQDLNGLASSYTSQKKWCLEPCIRYLLGENMQEETEYGLENANSSLDSATGLVNQSGATAAGSPGHWKGATAVDTGDSDDELGQAWGNMGDGYRFGKRESMTSERGIMVDMSAKQSTDAKVPFPRLCGGVFSGSGQLVCFFSTLRVRDNKRSTNTHIKAERSQENKPQSDRNNGEYFENTYSDFYRHPKTYEQFEEYKEIAAMSRQGKNATVLVGGTGGAFGEYAYDDEQDDIDDGLNTMGAMGTVYYKADNIALNSTMGSGENLLYHSAKADRITHNVVIADFSDKMPYSPWLAKEYILSSKDPVAACMHNAKVCRKHGRLDLYKVWCLAVEILRGCVPAKLPEVDRVITDGHQVLIENLIPNVAIMDENWQRDQQLAQVRNMLYNSGNLVEIKKRQPDPTITRPLQRVKWGMHPLGQKLVDALLQHFISTGDIQTAAMLSCTFQVRPNKVPSALFGQKPISVDKSPETELDYFSLKMGHRNLNQSNQHILRAHSGPNTDATERITVAPISASYGAKSTNMLSYVWDSHDSIKRAPPFERFTDTPTELPSSNKRNSRLSKPWTISHPRLRIPSNTAPGIRHIVGSLGSYSSPLSSPVVQTPTTPLFNKEGKVLQDANQMKIEFTNMEYFDSERVFANNHIPLMDTKGMAQRDVLRLNYADMLYRWNLLDQRAEVLRFLNYQPFPADKEVASTNIQVSCYACGTELSTNDKYCIQCCKVRKLIRCCFCHILVKGLVNFCIHCGHGGHSNHLEDWFVTNRQVYCMTGCGCKCALESLEINN</sequence>
<evidence type="ECO:0000256" key="1">
    <source>
        <dbReference type="ARBA" id="ARBA00022574"/>
    </source>
</evidence>
<evidence type="ECO:0000259" key="5">
    <source>
        <dbReference type="Pfam" id="PF17120"/>
    </source>
</evidence>
<dbReference type="InterPro" id="IPR049566">
    <property type="entry name" value="WDR59_RTC1-like_RING_Znf"/>
</dbReference>
<dbReference type="InterPro" id="IPR036322">
    <property type="entry name" value="WD40_repeat_dom_sf"/>
</dbReference>
<name>A0A0B7NCU3_9FUNG</name>
<dbReference type="STRING" id="35722.A0A0B7NCU3"/>
<evidence type="ECO:0000256" key="2">
    <source>
        <dbReference type="ARBA" id="ARBA00022737"/>
    </source>
</evidence>
<feature type="repeat" description="WD" evidence="3">
    <location>
        <begin position="172"/>
        <end position="214"/>
    </location>
</feature>
<dbReference type="Gene3D" id="2.130.10.10">
    <property type="entry name" value="YVTN repeat-like/Quinoprotein amine dehydrogenase"/>
    <property type="match status" value="1"/>
</dbReference>
<feature type="region of interest" description="Disordered" evidence="4">
    <location>
        <begin position="765"/>
        <end position="789"/>
    </location>
</feature>
<dbReference type="PANTHER" id="PTHR46170">
    <property type="entry name" value="GATOR COMPLEX PROTEIN WDR59"/>
    <property type="match status" value="1"/>
</dbReference>
<dbReference type="Pfam" id="PF00400">
    <property type="entry name" value="WD40"/>
    <property type="match status" value="3"/>
</dbReference>
<dbReference type="InterPro" id="IPR019775">
    <property type="entry name" value="WD40_repeat_CS"/>
</dbReference>
<gene>
    <name evidence="6" type="primary">PARPA_10613.1 scaffold 41473</name>
</gene>
<dbReference type="SMART" id="SM00320">
    <property type="entry name" value="WD40"/>
    <property type="match status" value="5"/>
</dbReference>
<keyword evidence="2" id="KW-0677">Repeat</keyword>
<dbReference type="PROSITE" id="PS50082">
    <property type="entry name" value="WD_REPEATS_2"/>
    <property type="match status" value="3"/>
</dbReference>
<dbReference type="GO" id="GO:1904263">
    <property type="term" value="P:positive regulation of TORC1 signaling"/>
    <property type="evidence" value="ECO:0007669"/>
    <property type="project" value="TreeGrafter"/>
</dbReference>
<dbReference type="InterPro" id="IPR049567">
    <property type="entry name" value="WDR59-like"/>
</dbReference>
<feature type="domain" description="WDR59/RTC1-like RING zinc finger" evidence="5">
    <location>
        <begin position="1337"/>
        <end position="1385"/>
    </location>
</feature>
<feature type="compositionally biased region" description="Polar residues" evidence="4">
    <location>
        <begin position="1157"/>
        <end position="1167"/>
    </location>
</feature>
<feature type="repeat" description="WD" evidence="3">
    <location>
        <begin position="271"/>
        <end position="313"/>
    </location>
</feature>
<dbReference type="PANTHER" id="PTHR46170:SF1">
    <property type="entry name" value="GATOR COMPLEX PROTEIN WDR59"/>
    <property type="match status" value="1"/>
</dbReference>
<dbReference type="Proteomes" id="UP000054107">
    <property type="component" value="Unassembled WGS sequence"/>
</dbReference>
<feature type="repeat" description="WD" evidence="3">
    <location>
        <begin position="228"/>
        <end position="269"/>
    </location>
</feature>
<dbReference type="EMBL" id="LN733106">
    <property type="protein sequence ID" value="CEP16351.1"/>
    <property type="molecule type" value="Genomic_DNA"/>
</dbReference>
<evidence type="ECO:0000256" key="4">
    <source>
        <dbReference type="SAM" id="MobiDB-lite"/>
    </source>
</evidence>
<reference evidence="6 7" key="1">
    <citation type="submission" date="2014-09" db="EMBL/GenBank/DDBJ databases">
        <authorList>
            <person name="Ellenberger Sabrina"/>
        </authorList>
    </citation>
    <scope>NUCLEOTIDE SEQUENCE [LARGE SCALE GENOMIC DNA]</scope>
    <source>
        <strain evidence="6 7">CBS 412.66</strain>
    </source>
</reference>
<dbReference type="PROSITE" id="PS00678">
    <property type="entry name" value="WD_REPEATS_1"/>
    <property type="match status" value="3"/>
</dbReference>
<dbReference type="GO" id="GO:0035859">
    <property type="term" value="C:Seh1-associated complex"/>
    <property type="evidence" value="ECO:0007669"/>
    <property type="project" value="TreeGrafter"/>
</dbReference>
<organism evidence="6 7">
    <name type="scientific">Parasitella parasitica</name>
    <dbReference type="NCBI Taxonomy" id="35722"/>
    <lineage>
        <taxon>Eukaryota</taxon>
        <taxon>Fungi</taxon>
        <taxon>Fungi incertae sedis</taxon>
        <taxon>Mucoromycota</taxon>
        <taxon>Mucoromycotina</taxon>
        <taxon>Mucoromycetes</taxon>
        <taxon>Mucorales</taxon>
        <taxon>Mucorineae</taxon>
        <taxon>Mucoraceae</taxon>
        <taxon>Parasitella</taxon>
    </lineage>
</organism>
<feature type="compositionally biased region" description="Polar residues" evidence="4">
    <location>
        <begin position="21"/>
        <end position="30"/>
    </location>
</feature>
<dbReference type="GO" id="GO:0035591">
    <property type="term" value="F:signaling adaptor activity"/>
    <property type="evidence" value="ECO:0007669"/>
    <property type="project" value="TreeGrafter"/>
</dbReference>
<dbReference type="OrthoDB" id="311712at2759"/>